<protein>
    <submittedName>
        <fullName evidence="1">Uncharacterized protein</fullName>
    </submittedName>
</protein>
<gene>
    <name evidence="1" type="ORF">SAMN06264346_101219</name>
</gene>
<comment type="caution">
    <text evidence="1">The sequence shown here is derived from an EMBL/GenBank/DDBJ whole genome shotgun (WGS) entry which is preliminary data.</text>
</comment>
<dbReference type="EMBL" id="FXTZ01000001">
    <property type="protein sequence ID" value="SMP03678.1"/>
    <property type="molecule type" value="Genomic_DNA"/>
</dbReference>
<evidence type="ECO:0000313" key="1">
    <source>
        <dbReference type="EMBL" id="SMP03678.1"/>
    </source>
</evidence>
<reference evidence="1 2" key="1">
    <citation type="submission" date="2017-05" db="EMBL/GenBank/DDBJ databases">
        <authorList>
            <person name="Varghese N."/>
            <person name="Submissions S."/>
        </authorList>
    </citation>
    <scope>NUCLEOTIDE SEQUENCE [LARGE SCALE GENOMIC DNA]</scope>
    <source>
        <strain evidence="1 2">DSM 28214</strain>
    </source>
</reference>
<accession>A0ABY1N8X7</accession>
<organism evidence="1 2">
    <name type="scientific">Chryseobacterium profundimaris</name>
    <dbReference type="NCBI Taxonomy" id="1387275"/>
    <lineage>
        <taxon>Bacteria</taxon>
        <taxon>Pseudomonadati</taxon>
        <taxon>Bacteroidota</taxon>
        <taxon>Flavobacteriia</taxon>
        <taxon>Flavobacteriales</taxon>
        <taxon>Weeksellaceae</taxon>
        <taxon>Chryseobacterium group</taxon>
        <taxon>Chryseobacterium</taxon>
    </lineage>
</organism>
<proteinExistence type="predicted"/>
<keyword evidence="2" id="KW-1185">Reference proteome</keyword>
<name>A0ABY1N8X7_9FLAO</name>
<dbReference type="Proteomes" id="UP001157960">
    <property type="component" value="Unassembled WGS sequence"/>
</dbReference>
<evidence type="ECO:0000313" key="2">
    <source>
        <dbReference type="Proteomes" id="UP001157960"/>
    </source>
</evidence>
<dbReference type="RefSeq" id="WP_283420617.1">
    <property type="nucleotide sequence ID" value="NZ_FXTZ01000001.1"/>
</dbReference>
<sequence>MSKKKLLINEVFRKAKQESERDTKNGLASYLWLYFKEDLGFEINDRSFSRYYDTYVTGSGDIKIQPDRLDRLSEYIGYKNFADFSRTFVKREEEANKTTVKISVDHDEESLTEKLSKIIINITNEQHFKMPEFIKKNGLGIMEMALLLMLVTGGVVFPNTKINLQGSENSFALSFMGKSNQDKKYMYWNGERYIATDSSYVGPTVNVVAANDIDLAHFKKITRPDTLTVDNAFGKVWYDKSNNNVEFFTSFGRNPENGKTLKEATEYIIETYGGE</sequence>